<evidence type="ECO:0000313" key="2">
    <source>
        <dbReference type="Proteomes" id="UP000176834"/>
    </source>
</evidence>
<dbReference type="EMBL" id="MGJN01000019">
    <property type="protein sequence ID" value="OGN06465.1"/>
    <property type="molecule type" value="Genomic_DNA"/>
</dbReference>
<sequence>MTKRVKRVFFYSAVIVFLLLSYIVILYAQGYKYSFSEGKFKRTGAIALKVNTGSKVYLDDEFQGDTSFFSNSYSIDRLLPGTYKLSIQKDNYSSWQKTTAVEEGFVADFPNILLLPEEGEEEQKLFQEVGLLFKEVELSNRASLSAEILSELPTNIKSFRLSENKNKLVWWTNNEVWILWLSDQNYQPFYKKGDKELITRFAQPIQNVIWFRGEDQLILELESHDSKNRPYSVYKMMEIDKRGGLNIVEL</sequence>
<gene>
    <name evidence="1" type="ORF">A3B86_03385</name>
</gene>
<accession>A0A1F8F019</accession>
<organism evidence="1 2">
    <name type="scientific">Candidatus Yanofskybacteria bacterium RIFCSPHIGHO2_02_FULL_38_22b</name>
    <dbReference type="NCBI Taxonomy" id="1802673"/>
    <lineage>
        <taxon>Bacteria</taxon>
        <taxon>Candidatus Yanofskyibacteriota</taxon>
    </lineage>
</organism>
<reference evidence="1 2" key="1">
    <citation type="journal article" date="2016" name="Nat. Commun.">
        <title>Thousands of microbial genomes shed light on interconnected biogeochemical processes in an aquifer system.</title>
        <authorList>
            <person name="Anantharaman K."/>
            <person name="Brown C.T."/>
            <person name="Hug L.A."/>
            <person name="Sharon I."/>
            <person name="Castelle C.J."/>
            <person name="Probst A.J."/>
            <person name="Thomas B.C."/>
            <person name="Singh A."/>
            <person name="Wilkins M.J."/>
            <person name="Karaoz U."/>
            <person name="Brodie E.L."/>
            <person name="Williams K.H."/>
            <person name="Hubbard S.S."/>
            <person name="Banfield J.F."/>
        </authorList>
    </citation>
    <scope>NUCLEOTIDE SEQUENCE [LARGE SCALE GENOMIC DNA]</scope>
</reference>
<protein>
    <recommendedName>
        <fullName evidence="3">PEGA domain-containing protein</fullName>
    </recommendedName>
</protein>
<dbReference type="AlphaFoldDB" id="A0A1F8F019"/>
<evidence type="ECO:0008006" key="3">
    <source>
        <dbReference type="Google" id="ProtNLM"/>
    </source>
</evidence>
<name>A0A1F8F019_9BACT</name>
<proteinExistence type="predicted"/>
<comment type="caution">
    <text evidence="1">The sequence shown here is derived from an EMBL/GenBank/DDBJ whole genome shotgun (WGS) entry which is preliminary data.</text>
</comment>
<evidence type="ECO:0000313" key="1">
    <source>
        <dbReference type="EMBL" id="OGN06465.1"/>
    </source>
</evidence>
<dbReference type="Proteomes" id="UP000176834">
    <property type="component" value="Unassembled WGS sequence"/>
</dbReference>